<dbReference type="AlphaFoldDB" id="K0TF66"/>
<evidence type="ECO:0000313" key="2">
    <source>
        <dbReference type="EMBL" id="EJK76060.1"/>
    </source>
</evidence>
<feature type="compositionally biased region" description="Polar residues" evidence="1">
    <location>
        <begin position="187"/>
        <end position="202"/>
    </location>
</feature>
<evidence type="ECO:0000313" key="3">
    <source>
        <dbReference type="Proteomes" id="UP000266841"/>
    </source>
</evidence>
<accession>K0TF66</accession>
<organism evidence="2 3">
    <name type="scientific">Thalassiosira oceanica</name>
    <name type="common">Marine diatom</name>
    <dbReference type="NCBI Taxonomy" id="159749"/>
    <lineage>
        <taxon>Eukaryota</taxon>
        <taxon>Sar</taxon>
        <taxon>Stramenopiles</taxon>
        <taxon>Ochrophyta</taxon>
        <taxon>Bacillariophyta</taxon>
        <taxon>Coscinodiscophyceae</taxon>
        <taxon>Thalassiosirophycidae</taxon>
        <taxon>Thalassiosirales</taxon>
        <taxon>Thalassiosiraceae</taxon>
        <taxon>Thalassiosira</taxon>
    </lineage>
</organism>
<sequence>VSLSSDIMAQEPVVVAAEQGCDHGQEEPEADKSRHAINKRFKYLRGANTIRGSVLSALNEKREADLPNKGNRTGNYHSATAETQKISDGGLRHYAETGGDFRLQVAGVAAPGACTKADGTPWDPYSIPDGAKATLTYSTKKSGVITGITNWDSKTFVPGITWGTVKHKTVAGDHWLRGYRLVTQTHNKSKGIQDSGIRQAQEQEPRPSGGCQQSVLCHLQIGEETREGGGRRRREEG</sequence>
<dbReference type="EMBL" id="AGNL01002559">
    <property type="protein sequence ID" value="EJK76060.1"/>
    <property type="molecule type" value="Genomic_DNA"/>
</dbReference>
<feature type="region of interest" description="Disordered" evidence="1">
    <location>
        <begin position="187"/>
        <end position="213"/>
    </location>
</feature>
<reference evidence="2 3" key="1">
    <citation type="journal article" date="2012" name="Genome Biol.">
        <title>Genome and low-iron response of an oceanic diatom adapted to chronic iron limitation.</title>
        <authorList>
            <person name="Lommer M."/>
            <person name="Specht M."/>
            <person name="Roy A.S."/>
            <person name="Kraemer L."/>
            <person name="Andreson R."/>
            <person name="Gutowska M.A."/>
            <person name="Wolf J."/>
            <person name="Bergner S.V."/>
            <person name="Schilhabel M.B."/>
            <person name="Klostermeier U.C."/>
            <person name="Beiko R.G."/>
            <person name="Rosenstiel P."/>
            <person name="Hippler M."/>
            <person name="Laroche J."/>
        </authorList>
    </citation>
    <scope>NUCLEOTIDE SEQUENCE [LARGE SCALE GENOMIC DNA]</scope>
    <source>
        <strain evidence="2 3">CCMP1005</strain>
    </source>
</reference>
<proteinExistence type="predicted"/>
<evidence type="ECO:0000256" key="1">
    <source>
        <dbReference type="SAM" id="MobiDB-lite"/>
    </source>
</evidence>
<gene>
    <name evidence="2" type="ORF">THAOC_02196</name>
</gene>
<dbReference type="Proteomes" id="UP000266841">
    <property type="component" value="Unassembled WGS sequence"/>
</dbReference>
<feature type="non-terminal residue" evidence="2">
    <location>
        <position position="1"/>
    </location>
</feature>
<comment type="caution">
    <text evidence="2">The sequence shown here is derived from an EMBL/GenBank/DDBJ whole genome shotgun (WGS) entry which is preliminary data.</text>
</comment>
<name>K0TF66_THAOC</name>
<protein>
    <submittedName>
        <fullName evidence="2">Uncharacterized protein</fullName>
    </submittedName>
</protein>
<keyword evidence="3" id="KW-1185">Reference proteome</keyword>